<sequence>MPTPSSLVEDPPSSLHTDAEIPHRRPSLLPLSTPTPTPTPLPRRRPSLLPLSTTNVDATSKTLPPPSLVFRALPAFAFRALQDPRTENNPYLGFIYISFQESEKHSFPMGILLGMPKNMEA</sequence>
<organism evidence="2 3">
    <name type="scientific">Asparagus officinalis</name>
    <name type="common">Garden asparagus</name>
    <dbReference type="NCBI Taxonomy" id="4686"/>
    <lineage>
        <taxon>Eukaryota</taxon>
        <taxon>Viridiplantae</taxon>
        <taxon>Streptophyta</taxon>
        <taxon>Embryophyta</taxon>
        <taxon>Tracheophyta</taxon>
        <taxon>Spermatophyta</taxon>
        <taxon>Magnoliopsida</taxon>
        <taxon>Liliopsida</taxon>
        <taxon>Asparagales</taxon>
        <taxon>Asparagaceae</taxon>
        <taxon>Asparagoideae</taxon>
        <taxon>Asparagus</taxon>
    </lineage>
</organism>
<evidence type="ECO:0000256" key="1">
    <source>
        <dbReference type="SAM" id="MobiDB-lite"/>
    </source>
</evidence>
<dbReference type="EMBL" id="CM007383">
    <property type="protein sequence ID" value="ONK74622.1"/>
    <property type="molecule type" value="Genomic_DNA"/>
</dbReference>
<protein>
    <submittedName>
        <fullName evidence="2">Uncharacterized protein</fullName>
    </submittedName>
</protein>
<proteinExistence type="predicted"/>
<accession>A0A5P1F8X4</accession>
<gene>
    <name evidence="2" type="ORF">A4U43_C03F8380</name>
</gene>
<dbReference type="Gramene" id="ONK74622">
    <property type="protein sequence ID" value="ONK74622"/>
    <property type="gene ID" value="A4U43_C03F8380"/>
</dbReference>
<dbReference type="Proteomes" id="UP000243459">
    <property type="component" value="Chromosome 3"/>
</dbReference>
<evidence type="ECO:0000313" key="3">
    <source>
        <dbReference type="Proteomes" id="UP000243459"/>
    </source>
</evidence>
<dbReference type="AlphaFoldDB" id="A0A5P1F8X4"/>
<evidence type="ECO:0000313" key="2">
    <source>
        <dbReference type="EMBL" id="ONK74622.1"/>
    </source>
</evidence>
<name>A0A5P1F8X4_ASPOF</name>
<feature type="region of interest" description="Disordered" evidence="1">
    <location>
        <begin position="1"/>
        <end position="64"/>
    </location>
</feature>
<reference evidence="3" key="1">
    <citation type="journal article" date="2017" name="Nat. Commun.">
        <title>The asparagus genome sheds light on the origin and evolution of a young Y chromosome.</title>
        <authorList>
            <person name="Harkess A."/>
            <person name="Zhou J."/>
            <person name="Xu C."/>
            <person name="Bowers J.E."/>
            <person name="Van der Hulst R."/>
            <person name="Ayyampalayam S."/>
            <person name="Mercati F."/>
            <person name="Riccardi P."/>
            <person name="McKain M.R."/>
            <person name="Kakrana A."/>
            <person name="Tang H."/>
            <person name="Ray J."/>
            <person name="Groenendijk J."/>
            <person name="Arikit S."/>
            <person name="Mathioni S.M."/>
            <person name="Nakano M."/>
            <person name="Shan H."/>
            <person name="Telgmann-Rauber A."/>
            <person name="Kanno A."/>
            <person name="Yue Z."/>
            <person name="Chen H."/>
            <person name="Li W."/>
            <person name="Chen Y."/>
            <person name="Xu X."/>
            <person name="Zhang Y."/>
            <person name="Luo S."/>
            <person name="Chen H."/>
            <person name="Gao J."/>
            <person name="Mao Z."/>
            <person name="Pires J.C."/>
            <person name="Luo M."/>
            <person name="Kudrna D."/>
            <person name="Wing R.A."/>
            <person name="Meyers B.C."/>
            <person name="Yi K."/>
            <person name="Kong H."/>
            <person name="Lavrijsen P."/>
            <person name="Sunseri F."/>
            <person name="Falavigna A."/>
            <person name="Ye Y."/>
            <person name="Leebens-Mack J.H."/>
            <person name="Chen G."/>
        </authorList>
    </citation>
    <scope>NUCLEOTIDE SEQUENCE [LARGE SCALE GENOMIC DNA]</scope>
    <source>
        <strain evidence="3">cv. DH0086</strain>
    </source>
</reference>
<keyword evidence="3" id="KW-1185">Reference proteome</keyword>